<dbReference type="InterPro" id="IPR013830">
    <property type="entry name" value="SGNH_hydro"/>
</dbReference>
<dbReference type="EMBL" id="DS268611">
    <property type="protein sequence ID" value="EFO94046.1"/>
    <property type="molecule type" value="Genomic_DNA"/>
</dbReference>
<dbReference type="OMA" id="FHLINNW"/>
<name>E3NDL5_CAERE</name>
<dbReference type="RefSeq" id="XP_003093502.2">
    <property type="nucleotide sequence ID" value="XM_003093454.2"/>
</dbReference>
<evidence type="ECO:0000313" key="4">
    <source>
        <dbReference type="Proteomes" id="UP000008281"/>
    </source>
</evidence>
<gene>
    <name evidence="3" type="ORF">CRE_27857</name>
</gene>
<dbReference type="InterPro" id="IPR036514">
    <property type="entry name" value="SGNH_hydro_sf"/>
</dbReference>
<reference evidence="3" key="1">
    <citation type="submission" date="2007-07" db="EMBL/GenBank/DDBJ databases">
        <title>PCAP assembly of the Caenorhabditis remanei genome.</title>
        <authorList>
            <consortium name="The Caenorhabditis remanei Sequencing Consortium"/>
            <person name="Wilson R.K."/>
        </authorList>
    </citation>
    <scope>NUCLEOTIDE SEQUENCE [LARGE SCALE GENOMIC DNA]</scope>
    <source>
        <strain evidence="3">PB4641</strain>
    </source>
</reference>
<dbReference type="Pfam" id="PF13472">
    <property type="entry name" value="Lipase_GDSL_2"/>
    <property type="match status" value="1"/>
</dbReference>
<evidence type="ECO:0000313" key="3">
    <source>
        <dbReference type="EMBL" id="EFO94046.1"/>
    </source>
</evidence>
<dbReference type="CDD" id="cd01823">
    <property type="entry name" value="SEST_like"/>
    <property type="match status" value="1"/>
</dbReference>
<sequence>MLAFLYFVQMLINLPKMLVLSWNNMIFPPSDSSQHFRISTVSPSLWMTSSDINANYRTLNLSICHVSIQVATWRIDDVIVDGTSCSRILKIDKLGGQRVTVDILKAHGEIQRISEVVKSERKFWMVSIGDSFSSGQGNPDKKSENGKKAEWMDEPCYRSTKAFPYLISRHTPNSALSFLSCSGSTVENSIISKNGQLEHLQRLITAHGAPPDLLFLTIGGNDIGFTDVISLIQRDSKITDKFDMRFFFVSHQIDRVAWKLKEMNVSRVVLLDYYDATKNEKGEVDGSCGAFGRVSLPNLQLADRKILQRLNSLLRRKAAEHRWIAVDTTDIFRTRGICSSRSLIRSRNESMMLQGNEYGSFHPNEEAHRLIAERIVKTLEL</sequence>
<dbReference type="eggNOG" id="ENOG502S4BP">
    <property type="taxonomic scope" value="Eukaryota"/>
</dbReference>
<proteinExistence type="predicted"/>
<feature type="chain" id="PRO_5003178410" description="SGNH hydrolase-type esterase domain-containing protein" evidence="1">
    <location>
        <begin position="33"/>
        <end position="381"/>
    </location>
</feature>
<protein>
    <recommendedName>
        <fullName evidence="2">SGNH hydrolase-type esterase domain-containing protein</fullName>
    </recommendedName>
</protein>
<dbReference type="Proteomes" id="UP000008281">
    <property type="component" value="Unassembled WGS sequence"/>
</dbReference>
<dbReference type="GO" id="GO:0016788">
    <property type="term" value="F:hydrolase activity, acting on ester bonds"/>
    <property type="evidence" value="ECO:0007669"/>
    <property type="project" value="InterPro"/>
</dbReference>
<dbReference type="Gene3D" id="3.40.50.1110">
    <property type="entry name" value="SGNH hydrolase"/>
    <property type="match status" value="1"/>
</dbReference>
<evidence type="ECO:0000256" key="1">
    <source>
        <dbReference type="SAM" id="SignalP"/>
    </source>
</evidence>
<keyword evidence="1" id="KW-0732">Signal</keyword>
<feature type="signal peptide" evidence="1">
    <location>
        <begin position="1"/>
        <end position="32"/>
    </location>
</feature>
<keyword evidence="4" id="KW-1185">Reference proteome</keyword>
<evidence type="ECO:0000259" key="2">
    <source>
        <dbReference type="Pfam" id="PF13472"/>
    </source>
</evidence>
<dbReference type="CTD" id="9822855"/>
<dbReference type="GeneID" id="9822855"/>
<dbReference type="GO" id="GO:0006629">
    <property type="term" value="P:lipid metabolic process"/>
    <property type="evidence" value="ECO:0007669"/>
    <property type="project" value="TreeGrafter"/>
</dbReference>
<dbReference type="HOGENOM" id="CLU_053031_0_0_1"/>
<dbReference type="AlphaFoldDB" id="E3NDL5"/>
<dbReference type="FunFam" id="3.40.50.1110:FF:000088">
    <property type="entry name" value="Protein CBG20522"/>
    <property type="match status" value="1"/>
</dbReference>
<dbReference type="OrthoDB" id="21678at2759"/>
<dbReference type="PANTHER" id="PTHR37981:SF1">
    <property type="entry name" value="SGNH HYDROLASE-TYPE ESTERASE DOMAIN-CONTAINING PROTEIN"/>
    <property type="match status" value="1"/>
</dbReference>
<dbReference type="InParanoid" id="E3NDL5"/>
<dbReference type="KEGG" id="crq:GCK72_021573"/>
<dbReference type="InterPro" id="IPR037460">
    <property type="entry name" value="SEST-like"/>
</dbReference>
<dbReference type="PANTHER" id="PTHR37981">
    <property type="entry name" value="LIPASE 2"/>
    <property type="match status" value="1"/>
</dbReference>
<feature type="domain" description="SGNH hydrolase-type esterase" evidence="2">
    <location>
        <begin position="128"/>
        <end position="370"/>
    </location>
</feature>
<organism evidence="4">
    <name type="scientific">Caenorhabditis remanei</name>
    <name type="common">Caenorhabditis vulgaris</name>
    <dbReference type="NCBI Taxonomy" id="31234"/>
    <lineage>
        <taxon>Eukaryota</taxon>
        <taxon>Metazoa</taxon>
        <taxon>Ecdysozoa</taxon>
        <taxon>Nematoda</taxon>
        <taxon>Chromadorea</taxon>
        <taxon>Rhabditida</taxon>
        <taxon>Rhabditina</taxon>
        <taxon>Rhabditomorpha</taxon>
        <taxon>Rhabditoidea</taxon>
        <taxon>Rhabditidae</taxon>
        <taxon>Peloderinae</taxon>
        <taxon>Caenorhabditis</taxon>
    </lineage>
</organism>
<accession>E3NDL5</accession>
<dbReference type="SUPFAM" id="SSF52266">
    <property type="entry name" value="SGNH hydrolase"/>
    <property type="match status" value="1"/>
</dbReference>